<evidence type="ECO:0000313" key="2">
    <source>
        <dbReference type="EMBL" id="RPA81506.1"/>
    </source>
</evidence>
<name>A0A3N4I7P6_ASCIM</name>
<organism evidence="2 3">
    <name type="scientific">Ascobolus immersus RN42</name>
    <dbReference type="NCBI Taxonomy" id="1160509"/>
    <lineage>
        <taxon>Eukaryota</taxon>
        <taxon>Fungi</taxon>
        <taxon>Dikarya</taxon>
        <taxon>Ascomycota</taxon>
        <taxon>Pezizomycotina</taxon>
        <taxon>Pezizomycetes</taxon>
        <taxon>Pezizales</taxon>
        <taxon>Ascobolaceae</taxon>
        <taxon>Ascobolus</taxon>
    </lineage>
</organism>
<sequence>MKLPLTFVFLAILPVLPVLAAPEPHGGHHHHDPRHCDGRQARNVIKAVKESGWAGTEACQSILYGKVDPVTKWVYKKKTVTREGKTKLVEVPVTRTKCKTTTLINTVTDVASTSKTVTEAPEEETTITIASTNIVSETETLTFTESVYSDVVVTSTVEVPVTTTTTIVVLQSREAIPTSSVDHEKRHSSHWYNDLPRSLRPYNYDELRHACSCIGVKKPRAVTKTRTSTKVSTRWYTPTRTVTKVRATTVSLLTKSKTKTVASTTTVSQTTIIPNISTKTHTDVIDTTTTDTTSTATTATIPITVTDEVTVTKTSTATAAIKAPPPHDYRGCNQGPTDWYGYQGGAHDYPVLSDAKTGEECCRRCAERVNCFAAAMYQGVCRNYLRQSNAVSGMVSDKCPFGTWTFQTGRIIDPTTSSNYGYAGPCHTWDGTLSENPVPLFHDGGATLNYGQTQCQ</sequence>
<dbReference type="EMBL" id="ML119679">
    <property type="protein sequence ID" value="RPA81506.1"/>
    <property type="molecule type" value="Genomic_DNA"/>
</dbReference>
<protein>
    <recommendedName>
        <fullName evidence="4">Apple domain-containing protein</fullName>
    </recommendedName>
</protein>
<dbReference type="Proteomes" id="UP000275078">
    <property type="component" value="Unassembled WGS sequence"/>
</dbReference>
<gene>
    <name evidence="2" type="ORF">BJ508DRAFT_346028</name>
</gene>
<evidence type="ECO:0000313" key="3">
    <source>
        <dbReference type="Proteomes" id="UP000275078"/>
    </source>
</evidence>
<evidence type="ECO:0000256" key="1">
    <source>
        <dbReference type="SAM" id="SignalP"/>
    </source>
</evidence>
<keyword evidence="1" id="KW-0732">Signal</keyword>
<keyword evidence="3" id="KW-1185">Reference proteome</keyword>
<evidence type="ECO:0008006" key="4">
    <source>
        <dbReference type="Google" id="ProtNLM"/>
    </source>
</evidence>
<dbReference type="AlphaFoldDB" id="A0A3N4I7P6"/>
<accession>A0A3N4I7P6</accession>
<dbReference type="STRING" id="1160509.A0A3N4I7P6"/>
<feature type="chain" id="PRO_5018031237" description="Apple domain-containing protein" evidence="1">
    <location>
        <begin position="21"/>
        <end position="456"/>
    </location>
</feature>
<proteinExistence type="predicted"/>
<reference evidence="2 3" key="1">
    <citation type="journal article" date="2018" name="Nat. Ecol. Evol.">
        <title>Pezizomycetes genomes reveal the molecular basis of ectomycorrhizal truffle lifestyle.</title>
        <authorList>
            <person name="Murat C."/>
            <person name="Payen T."/>
            <person name="Noel B."/>
            <person name="Kuo A."/>
            <person name="Morin E."/>
            <person name="Chen J."/>
            <person name="Kohler A."/>
            <person name="Krizsan K."/>
            <person name="Balestrini R."/>
            <person name="Da Silva C."/>
            <person name="Montanini B."/>
            <person name="Hainaut M."/>
            <person name="Levati E."/>
            <person name="Barry K.W."/>
            <person name="Belfiori B."/>
            <person name="Cichocki N."/>
            <person name="Clum A."/>
            <person name="Dockter R.B."/>
            <person name="Fauchery L."/>
            <person name="Guy J."/>
            <person name="Iotti M."/>
            <person name="Le Tacon F."/>
            <person name="Lindquist E.A."/>
            <person name="Lipzen A."/>
            <person name="Malagnac F."/>
            <person name="Mello A."/>
            <person name="Molinier V."/>
            <person name="Miyauchi S."/>
            <person name="Poulain J."/>
            <person name="Riccioni C."/>
            <person name="Rubini A."/>
            <person name="Sitrit Y."/>
            <person name="Splivallo R."/>
            <person name="Traeger S."/>
            <person name="Wang M."/>
            <person name="Zifcakova L."/>
            <person name="Wipf D."/>
            <person name="Zambonelli A."/>
            <person name="Paolocci F."/>
            <person name="Nowrousian M."/>
            <person name="Ottonello S."/>
            <person name="Baldrian P."/>
            <person name="Spatafora J.W."/>
            <person name="Henrissat B."/>
            <person name="Nagy L.G."/>
            <person name="Aury J.M."/>
            <person name="Wincker P."/>
            <person name="Grigoriev I.V."/>
            <person name="Bonfante P."/>
            <person name="Martin F.M."/>
        </authorList>
    </citation>
    <scope>NUCLEOTIDE SEQUENCE [LARGE SCALE GENOMIC DNA]</scope>
    <source>
        <strain evidence="2 3">RN42</strain>
    </source>
</reference>
<feature type="signal peptide" evidence="1">
    <location>
        <begin position="1"/>
        <end position="20"/>
    </location>
</feature>